<dbReference type="Gene3D" id="1.10.10.10">
    <property type="entry name" value="Winged helix-like DNA-binding domain superfamily/Winged helix DNA-binding domain"/>
    <property type="match status" value="1"/>
</dbReference>
<organism evidence="6 7">
    <name type="scientific">Paracoccus limosus</name>
    <dbReference type="NCBI Taxonomy" id="913252"/>
    <lineage>
        <taxon>Bacteria</taxon>
        <taxon>Pseudomonadati</taxon>
        <taxon>Pseudomonadota</taxon>
        <taxon>Alphaproteobacteria</taxon>
        <taxon>Rhodobacterales</taxon>
        <taxon>Paracoccaceae</taxon>
        <taxon>Paracoccus</taxon>
    </lineage>
</organism>
<dbReference type="Pfam" id="PF00126">
    <property type="entry name" value="HTH_1"/>
    <property type="match status" value="1"/>
</dbReference>
<evidence type="ECO:0000256" key="3">
    <source>
        <dbReference type="ARBA" id="ARBA00023125"/>
    </source>
</evidence>
<dbReference type="SUPFAM" id="SSF53850">
    <property type="entry name" value="Periplasmic binding protein-like II"/>
    <property type="match status" value="1"/>
</dbReference>
<dbReference type="PANTHER" id="PTHR30419">
    <property type="entry name" value="HTH-TYPE TRANSCRIPTIONAL REGULATOR YBHD"/>
    <property type="match status" value="1"/>
</dbReference>
<evidence type="ECO:0000256" key="4">
    <source>
        <dbReference type="ARBA" id="ARBA00023163"/>
    </source>
</evidence>
<dbReference type="PROSITE" id="PS50931">
    <property type="entry name" value="HTH_LYSR"/>
    <property type="match status" value="1"/>
</dbReference>
<gene>
    <name evidence="6" type="ORF">GL279_03700</name>
</gene>
<evidence type="ECO:0000256" key="2">
    <source>
        <dbReference type="ARBA" id="ARBA00023015"/>
    </source>
</evidence>
<dbReference type="InterPro" id="IPR050950">
    <property type="entry name" value="HTH-type_LysR_regulators"/>
</dbReference>
<comment type="caution">
    <text evidence="6">The sequence shown here is derived from an EMBL/GenBank/DDBJ whole genome shotgun (WGS) entry which is preliminary data.</text>
</comment>
<dbReference type="Gene3D" id="3.40.190.290">
    <property type="match status" value="1"/>
</dbReference>
<feature type="domain" description="HTH lysR-type" evidence="5">
    <location>
        <begin position="3"/>
        <end position="60"/>
    </location>
</feature>
<name>A0A844H0Z6_9RHOB</name>
<dbReference type="GO" id="GO:0003677">
    <property type="term" value="F:DNA binding"/>
    <property type="evidence" value="ECO:0007669"/>
    <property type="project" value="UniProtKB-KW"/>
</dbReference>
<protein>
    <submittedName>
        <fullName evidence="6">LysR family transcriptional regulator</fullName>
    </submittedName>
</protein>
<proteinExistence type="inferred from homology"/>
<dbReference type="InterPro" id="IPR036390">
    <property type="entry name" value="WH_DNA-bd_sf"/>
</dbReference>
<dbReference type="InterPro" id="IPR036388">
    <property type="entry name" value="WH-like_DNA-bd_sf"/>
</dbReference>
<keyword evidence="2" id="KW-0805">Transcription regulation</keyword>
<dbReference type="InterPro" id="IPR005119">
    <property type="entry name" value="LysR_subst-bd"/>
</dbReference>
<dbReference type="Proteomes" id="UP000442533">
    <property type="component" value="Unassembled WGS sequence"/>
</dbReference>
<sequence>MRLNERHLMQLAAVLDAGGVSEGAAMLGLTQPAVSRSLSMLEARVGEPLFVKGRRPLQATPLAAQLAAQGRVIIAASRQASDAVQGFVKGSKGLVRLGGVPFFMDAIISRMIGEFQGREPEIIVQQSYMNLPEVVAALEGDQIDLGIVAMGEVSSGPGFEFTEILHGRNVVACRQAHPLLRKRPIEARDMTTYPWVAPLPGSPLMSDLQMILMSIGMSDLNIRYSGGSLMSVVNFLTETDALAVLPFSVVFALRDSSRITVLPYQIPQPNRALGIMRKAGGARNPASDRLANHVTLAFDSLRHAIKRHEGAVVWGHS</sequence>
<comment type="similarity">
    <text evidence="1">Belongs to the LysR transcriptional regulatory family.</text>
</comment>
<dbReference type="SUPFAM" id="SSF46785">
    <property type="entry name" value="Winged helix' DNA-binding domain"/>
    <property type="match status" value="1"/>
</dbReference>
<evidence type="ECO:0000259" key="5">
    <source>
        <dbReference type="PROSITE" id="PS50931"/>
    </source>
</evidence>
<dbReference type="AlphaFoldDB" id="A0A844H0Z6"/>
<dbReference type="GO" id="GO:0003700">
    <property type="term" value="F:DNA-binding transcription factor activity"/>
    <property type="evidence" value="ECO:0007669"/>
    <property type="project" value="InterPro"/>
</dbReference>
<dbReference type="Pfam" id="PF03466">
    <property type="entry name" value="LysR_substrate"/>
    <property type="match status" value="1"/>
</dbReference>
<evidence type="ECO:0000256" key="1">
    <source>
        <dbReference type="ARBA" id="ARBA00009437"/>
    </source>
</evidence>
<dbReference type="GO" id="GO:0005829">
    <property type="term" value="C:cytosol"/>
    <property type="evidence" value="ECO:0007669"/>
    <property type="project" value="TreeGrafter"/>
</dbReference>
<keyword evidence="7" id="KW-1185">Reference proteome</keyword>
<keyword evidence="3" id="KW-0238">DNA-binding</keyword>
<dbReference type="OrthoDB" id="9803030at2"/>
<reference evidence="6 7" key="1">
    <citation type="submission" date="2019-11" db="EMBL/GenBank/DDBJ databases">
        <authorList>
            <person name="Dong K."/>
        </authorList>
    </citation>
    <scope>NUCLEOTIDE SEQUENCE [LARGE SCALE GENOMIC DNA]</scope>
    <source>
        <strain evidence="6 7">JCM 17370</strain>
    </source>
</reference>
<keyword evidence="4" id="KW-0804">Transcription</keyword>
<evidence type="ECO:0000313" key="6">
    <source>
        <dbReference type="EMBL" id="MTH33695.1"/>
    </source>
</evidence>
<dbReference type="PRINTS" id="PR00039">
    <property type="entry name" value="HTHLYSR"/>
</dbReference>
<dbReference type="InterPro" id="IPR000847">
    <property type="entry name" value="LysR_HTH_N"/>
</dbReference>
<dbReference type="PANTHER" id="PTHR30419:SF8">
    <property type="entry name" value="NITROGEN ASSIMILATION TRANSCRIPTIONAL ACTIVATOR-RELATED"/>
    <property type="match status" value="1"/>
</dbReference>
<evidence type="ECO:0000313" key="7">
    <source>
        <dbReference type="Proteomes" id="UP000442533"/>
    </source>
</evidence>
<accession>A0A844H0Z6</accession>
<dbReference type="EMBL" id="WMIF01000003">
    <property type="protein sequence ID" value="MTH33695.1"/>
    <property type="molecule type" value="Genomic_DNA"/>
</dbReference>